<reference evidence="2 3" key="1">
    <citation type="submission" date="2013-12" db="EMBL/GenBank/DDBJ databases">
        <title>Draft genome of the parsitic nematode Ancylostoma duodenale.</title>
        <authorList>
            <person name="Mitreva M."/>
        </authorList>
    </citation>
    <scope>NUCLEOTIDE SEQUENCE [LARGE SCALE GENOMIC DNA]</scope>
    <source>
        <strain evidence="2 3">Zhejiang</strain>
    </source>
</reference>
<protein>
    <submittedName>
        <fullName evidence="2">Uncharacterized protein</fullName>
    </submittedName>
</protein>
<proteinExistence type="predicted"/>
<evidence type="ECO:0000313" key="2">
    <source>
        <dbReference type="EMBL" id="KIH63315.1"/>
    </source>
</evidence>
<dbReference type="EMBL" id="KN728744">
    <property type="protein sequence ID" value="KIH63315.1"/>
    <property type="molecule type" value="Genomic_DNA"/>
</dbReference>
<accession>A0A0C2GPQ3</accession>
<name>A0A0C2GPQ3_9BILA</name>
<feature type="signal peptide" evidence="1">
    <location>
        <begin position="1"/>
        <end position="17"/>
    </location>
</feature>
<evidence type="ECO:0000256" key="1">
    <source>
        <dbReference type="SAM" id="SignalP"/>
    </source>
</evidence>
<keyword evidence="3" id="KW-1185">Reference proteome</keyword>
<evidence type="ECO:0000313" key="3">
    <source>
        <dbReference type="Proteomes" id="UP000054047"/>
    </source>
</evidence>
<feature type="chain" id="PRO_5002161341" evidence="1">
    <location>
        <begin position="18"/>
        <end position="172"/>
    </location>
</feature>
<dbReference type="OrthoDB" id="10600386at2759"/>
<organism evidence="2 3">
    <name type="scientific">Ancylostoma duodenale</name>
    <dbReference type="NCBI Taxonomy" id="51022"/>
    <lineage>
        <taxon>Eukaryota</taxon>
        <taxon>Metazoa</taxon>
        <taxon>Ecdysozoa</taxon>
        <taxon>Nematoda</taxon>
        <taxon>Chromadorea</taxon>
        <taxon>Rhabditida</taxon>
        <taxon>Rhabditina</taxon>
        <taxon>Rhabditomorpha</taxon>
        <taxon>Strongyloidea</taxon>
        <taxon>Ancylostomatidae</taxon>
        <taxon>Ancylostomatinae</taxon>
        <taxon>Ancylostoma</taxon>
    </lineage>
</organism>
<dbReference type="AlphaFoldDB" id="A0A0C2GPQ3"/>
<sequence length="172" mass="19176">MYSPAELVLFLLPLVSADFSFIENSIVGFPLSRHLGLPYPEVNAAHGPPPSGGLRERPRKGPKEKLGGWKRTLLRVCPLFFDDVFDASCPRCSLRIRGTPKVMCEDNDLALDIVTEKPFQGNIFVKSAHIVQRLIELNTIRYVMRLGIWNEMGGASCNISHKISTSFNFAST</sequence>
<feature type="non-terminal residue" evidence="2">
    <location>
        <position position="172"/>
    </location>
</feature>
<keyword evidence="1" id="KW-0732">Signal</keyword>
<dbReference type="Proteomes" id="UP000054047">
    <property type="component" value="Unassembled WGS sequence"/>
</dbReference>
<gene>
    <name evidence="2" type="ORF">ANCDUO_06382</name>
</gene>